<accession>A6JZZ0</accession>
<protein>
    <submittedName>
        <fullName evidence="1">RCG42927, isoform CRA_a</fullName>
    </submittedName>
</protein>
<gene>
    <name evidence="1" type="ORF">rCG_42927</name>
</gene>
<organism evidence="1 2">
    <name type="scientific">Rattus norvegicus</name>
    <name type="common">Rat</name>
    <dbReference type="NCBI Taxonomy" id="10116"/>
    <lineage>
        <taxon>Eukaryota</taxon>
        <taxon>Metazoa</taxon>
        <taxon>Chordata</taxon>
        <taxon>Craniata</taxon>
        <taxon>Vertebrata</taxon>
        <taxon>Euteleostomi</taxon>
        <taxon>Mammalia</taxon>
        <taxon>Eutheria</taxon>
        <taxon>Euarchontoglires</taxon>
        <taxon>Glires</taxon>
        <taxon>Rodentia</taxon>
        <taxon>Myomorpha</taxon>
        <taxon>Muroidea</taxon>
        <taxon>Muridae</taxon>
        <taxon>Murinae</taxon>
        <taxon>Rattus</taxon>
    </lineage>
</organism>
<name>A6JZZ0_RAT</name>
<evidence type="ECO:0000313" key="1">
    <source>
        <dbReference type="EMBL" id="EDL97642.1"/>
    </source>
</evidence>
<proteinExistence type="predicted"/>
<reference evidence="1 2" key="1">
    <citation type="submission" date="2005-09" db="EMBL/GenBank/DDBJ databases">
        <authorList>
            <person name="Mural R.J."/>
            <person name="Li P.W."/>
            <person name="Adams M.D."/>
            <person name="Amanatides P.G."/>
            <person name="Baden-Tillson H."/>
            <person name="Barnstead M."/>
            <person name="Chin S.H."/>
            <person name="Dew I."/>
            <person name="Evans C.A."/>
            <person name="Ferriera S."/>
            <person name="Flanigan M."/>
            <person name="Fosler C."/>
            <person name="Glodek A."/>
            <person name="Gu Z."/>
            <person name="Holt R.A."/>
            <person name="Jennings D."/>
            <person name="Kraft C.L."/>
            <person name="Lu F."/>
            <person name="Nguyen T."/>
            <person name="Nusskern D.R."/>
            <person name="Pfannkoch C.M."/>
            <person name="Sitter C."/>
            <person name="Sutton G.G."/>
            <person name="Venter J.C."/>
            <person name="Wang Z."/>
            <person name="Woodage T."/>
            <person name="Zheng X.H."/>
            <person name="Zhong F."/>
        </authorList>
    </citation>
    <scope>NUCLEOTIDE SEQUENCE [LARGE SCALE GENOMIC DNA]</scope>
    <source>
        <strain>BN</strain>
        <strain evidence="2">Sprague-Dawley</strain>
    </source>
</reference>
<sequence length="31" mass="3499">MLATRGSGEGRMGSCCLMDVKFQFCKRKGWD</sequence>
<dbReference type="Proteomes" id="UP000234681">
    <property type="component" value="Chromosome X"/>
</dbReference>
<dbReference type="EMBL" id="CH474009">
    <property type="protein sequence ID" value="EDL97642.1"/>
    <property type="molecule type" value="Genomic_DNA"/>
</dbReference>
<evidence type="ECO:0000313" key="2">
    <source>
        <dbReference type="Proteomes" id="UP000234681"/>
    </source>
</evidence>
<dbReference type="AlphaFoldDB" id="A6JZZ0"/>